<evidence type="ECO:0000313" key="2">
    <source>
        <dbReference type="EMBL" id="EEG23698.1"/>
    </source>
</evidence>
<comment type="caution">
    <text evidence="2">The sequence shown here is derived from an EMBL/GenBank/DDBJ whole genome shotgun (WGS) entry which is preliminary data.</text>
</comment>
<name>C0DWB8_EIKCO</name>
<dbReference type="AlphaFoldDB" id="C0DWB8"/>
<dbReference type="Proteomes" id="UP000005837">
    <property type="component" value="Unassembled WGS sequence"/>
</dbReference>
<evidence type="ECO:0000259" key="1">
    <source>
        <dbReference type="Pfam" id="PF14485"/>
    </source>
</evidence>
<reference evidence="2 3" key="1">
    <citation type="submission" date="2009-01" db="EMBL/GenBank/DDBJ databases">
        <authorList>
            <person name="Fulton L."/>
            <person name="Clifton S."/>
            <person name="Chinwalla A.T."/>
            <person name="Mitreva M."/>
            <person name="Sodergren E."/>
            <person name="Weinstock G."/>
            <person name="Clifton S."/>
            <person name="Dooling D.J."/>
            <person name="Fulton B."/>
            <person name="Minx P."/>
            <person name="Pepin K.H."/>
            <person name="Johnson M."/>
            <person name="Bhonagiri V."/>
            <person name="Nash W.E."/>
            <person name="Mardis E.R."/>
            <person name="Wilson R.K."/>
        </authorList>
    </citation>
    <scope>NUCLEOTIDE SEQUENCE [LARGE SCALE GENOMIC DNA]</scope>
    <source>
        <strain evidence="2 3">ATCC 23834</strain>
    </source>
</reference>
<sequence length="142" mass="16164">MLRLGYDKSYVFVYKEKIMKKLFTLLLLCTSLPALAYEYKYGESVAFTGKLQTMRGGWMAIVLDKPITVVPKPGDDDGIDTPETGVRTMQLAMSSPENFRQYQRFKGRMARVQCETLYHSHTAHHQTPVLCTVARISAPDRP</sequence>
<evidence type="ECO:0000313" key="3">
    <source>
        <dbReference type="Proteomes" id="UP000005837"/>
    </source>
</evidence>
<dbReference type="Pfam" id="PF14485">
    <property type="entry name" value="DUF4431"/>
    <property type="match status" value="1"/>
</dbReference>
<feature type="domain" description="DUF4431" evidence="1">
    <location>
        <begin position="88"/>
        <end position="137"/>
    </location>
</feature>
<dbReference type="InterPro" id="IPR027826">
    <property type="entry name" value="DUF4431"/>
</dbReference>
<gene>
    <name evidence="2" type="ORF">EIKCOROL_01669</name>
</gene>
<dbReference type="HOGENOM" id="CLU_1812753_0_0_4"/>
<proteinExistence type="predicted"/>
<organism evidence="2 3">
    <name type="scientific">Eikenella corrodens ATCC 23834</name>
    <dbReference type="NCBI Taxonomy" id="546274"/>
    <lineage>
        <taxon>Bacteria</taxon>
        <taxon>Pseudomonadati</taxon>
        <taxon>Pseudomonadota</taxon>
        <taxon>Betaproteobacteria</taxon>
        <taxon>Neisseriales</taxon>
        <taxon>Neisseriaceae</taxon>
        <taxon>Eikenella</taxon>
    </lineage>
</organism>
<dbReference type="EMBL" id="ACEA01000033">
    <property type="protein sequence ID" value="EEG23698.1"/>
    <property type="molecule type" value="Genomic_DNA"/>
</dbReference>
<accession>C0DWB8</accession>
<protein>
    <recommendedName>
        <fullName evidence="1">DUF4431 domain-containing protein</fullName>
    </recommendedName>
</protein>